<protein>
    <submittedName>
        <fullName evidence="1">Uncharacterized protein</fullName>
    </submittedName>
</protein>
<gene>
    <name evidence="1" type="ORF">P343_02350</name>
</gene>
<reference evidence="1 2" key="1">
    <citation type="journal article" date="2013" name="Genome Announc.">
        <title>Genome Sequence of Sporolactobacillus laevolacticus DSM442, an Efficient Polymer-Grade D-Lactate Producer from Agricultural Waste Cottonseed as a Nitrogen Source.</title>
        <authorList>
            <person name="Wang H."/>
            <person name="Wang L."/>
            <person name="Ju J."/>
            <person name="Yu B."/>
            <person name="Ma Y."/>
        </authorList>
    </citation>
    <scope>NUCLEOTIDE SEQUENCE [LARGE SCALE GENOMIC DNA]</scope>
    <source>
        <strain evidence="1 2">DSM 442</strain>
    </source>
</reference>
<dbReference type="STRING" id="1395513.P343_02350"/>
<dbReference type="Proteomes" id="UP000018296">
    <property type="component" value="Unassembled WGS sequence"/>
</dbReference>
<organism evidence="1 2">
    <name type="scientific">Sporolactobacillus laevolacticus DSM 442</name>
    <dbReference type="NCBI Taxonomy" id="1395513"/>
    <lineage>
        <taxon>Bacteria</taxon>
        <taxon>Bacillati</taxon>
        <taxon>Bacillota</taxon>
        <taxon>Bacilli</taxon>
        <taxon>Bacillales</taxon>
        <taxon>Sporolactobacillaceae</taxon>
        <taxon>Sporolactobacillus</taxon>
    </lineage>
</organism>
<evidence type="ECO:0000313" key="1">
    <source>
        <dbReference type="EMBL" id="EST13724.1"/>
    </source>
</evidence>
<evidence type="ECO:0000313" key="2">
    <source>
        <dbReference type="Proteomes" id="UP000018296"/>
    </source>
</evidence>
<dbReference type="EMBL" id="AWTC01000001">
    <property type="protein sequence ID" value="EST13724.1"/>
    <property type="molecule type" value="Genomic_DNA"/>
</dbReference>
<comment type="caution">
    <text evidence="1">The sequence shown here is derived from an EMBL/GenBank/DDBJ whole genome shotgun (WGS) entry which is preliminary data.</text>
</comment>
<name>V6JAC1_9BACL</name>
<dbReference type="AlphaFoldDB" id="V6JAC1"/>
<sequence length="52" mass="5940">MKKKDSVWIILFIFGRAVIKYVEENGQDIPVSLGLAAPSFRIKEFQAGRKMI</sequence>
<dbReference type="PATRIC" id="fig|1395513.3.peg.477"/>
<accession>V6JAC1</accession>
<proteinExistence type="predicted"/>
<keyword evidence="2" id="KW-1185">Reference proteome</keyword>